<evidence type="ECO:0000313" key="2">
    <source>
        <dbReference type="EMBL" id="VTR98047.1"/>
    </source>
</evidence>
<proteinExistence type="predicted"/>
<gene>
    <name evidence="2" type="ORF">SOIL9_04120</name>
</gene>
<keyword evidence="3" id="KW-1185">Reference proteome</keyword>
<dbReference type="InterPro" id="IPR023296">
    <property type="entry name" value="Glyco_hydro_beta-prop_sf"/>
</dbReference>
<sequence length="324" mass="35639">MRHIPVRRLSLLFAAALVFSGCRPAAGPVPTAPALEQPVPKQSGFPQELVSFVQQGDGPVFQAAGAGHWDVKIRERGWIIREDSGYKLWYTGYDGTANGRRMLGLVTSPDGVTWTRHPGNPLVRDHWVEDVMVVKDGGRYLMFAEGENDRAQLLTSPDGMTWEKLGRIDVRLASGAPVPDGPYGTPAAFKDGDRWLLFYERSDKGVWLAASNDLKVWTNVRDEPVLVPGPGAYDRDMIALNQVIKHGGRYYAYYHGCATSGPDARKWSTAIAASDDLVNWEKFPGNPLLPVAENKSSGILVDTGAGFRLYTMHPAVYLHVPGPR</sequence>
<keyword evidence="1" id="KW-0732">Signal</keyword>
<dbReference type="Proteomes" id="UP000464178">
    <property type="component" value="Chromosome"/>
</dbReference>
<dbReference type="PANTHER" id="PTHR35279">
    <property type="match status" value="1"/>
</dbReference>
<dbReference type="SUPFAM" id="SSF75005">
    <property type="entry name" value="Arabinanase/levansucrase/invertase"/>
    <property type="match status" value="2"/>
</dbReference>
<dbReference type="EMBL" id="LR593886">
    <property type="protein sequence ID" value="VTR98047.1"/>
    <property type="molecule type" value="Genomic_DNA"/>
</dbReference>
<feature type="chain" id="PRO_5027116506" evidence="1">
    <location>
        <begin position="26"/>
        <end position="324"/>
    </location>
</feature>
<evidence type="ECO:0000256" key="1">
    <source>
        <dbReference type="SAM" id="SignalP"/>
    </source>
</evidence>
<protein>
    <submittedName>
        <fullName evidence="2">Glycosylase</fullName>
    </submittedName>
</protein>
<evidence type="ECO:0000313" key="3">
    <source>
        <dbReference type="Proteomes" id="UP000464178"/>
    </source>
</evidence>
<dbReference type="PROSITE" id="PS51257">
    <property type="entry name" value="PROKAR_LIPOPROTEIN"/>
    <property type="match status" value="1"/>
</dbReference>
<dbReference type="Gene3D" id="2.115.10.20">
    <property type="entry name" value="Glycosyl hydrolase domain, family 43"/>
    <property type="match status" value="2"/>
</dbReference>
<dbReference type="KEGG" id="gms:SOIL9_04120"/>
<feature type="signal peptide" evidence="1">
    <location>
        <begin position="1"/>
        <end position="25"/>
    </location>
</feature>
<reference evidence="2 3" key="1">
    <citation type="submission" date="2019-05" db="EMBL/GenBank/DDBJ databases">
        <authorList>
            <consortium name="Science for Life Laboratories"/>
        </authorList>
    </citation>
    <scope>NUCLEOTIDE SEQUENCE [LARGE SCALE GENOMIC DNA]</scope>
    <source>
        <strain evidence="2">Soil9</strain>
    </source>
</reference>
<name>A0A6P2DAW4_9BACT</name>
<organism evidence="2 3">
    <name type="scientific">Gemmata massiliana</name>
    <dbReference type="NCBI Taxonomy" id="1210884"/>
    <lineage>
        <taxon>Bacteria</taxon>
        <taxon>Pseudomonadati</taxon>
        <taxon>Planctomycetota</taxon>
        <taxon>Planctomycetia</taxon>
        <taxon>Gemmatales</taxon>
        <taxon>Gemmataceae</taxon>
        <taxon>Gemmata</taxon>
    </lineage>
</organism>
<dbReference type="AlphaFoldDB" id="A0A6P2DAW4"/>
<accession>A0A6P2DAW4</accession>
<dbReference type="RefSeq" id="WP_162671469.1">
    <property type="nucleotide sequence ID" value="NZ_LR593886.1"/>
</dbReference>
<dbReference type="PANTHER" id="PTHR35279:SF1">
    <property type="entry name" value="ARABINANASE_LEVANSUCRASE_INVERTASE"/>
    <property type="match status" value="1"/>
</dbReference>